<dbReference type="InParanoid" id="A0A317XMI7"/>
<keyword evidence="5" id="KW-0812">Transmembrane</keyword>
<dbReference type="Gene3D" id="3.40.50.720">
    <property type="entry name" value="NAD(P)-binding Rossmann-like Domain"/>
    <property type="match status" value="1"/>
</dbReference>
<dbReference type="InterPro" id="IPR020904">
    <property type="entry name" value="Sc_DH/Rdtase_CS"/>
</dbReference>
<keyword evidence="7" id="KW-1185">Reference proteome</keyword>
<dbReference type="STRING" id="1882483.A0A317XMI7"/>
<protein>
    <submittedName>
        <fullName evidence="6">NAD(P)-binding protein</fullName>
    </submittedName>
</protein>
<dbReference type="InterPro" id="IPR002347">
    <property type="entry name" value="SDR_fam"/>
</dbReference>
<accession>A0A317XMI7</accession>
<keyword evidence="3" id="KW-0560">Oxidoreductase</keyword>
<evidence type="ECO:0000256" key="3">
    <source>
        <dbReference type="ARBA" id="ARBA00023002"/>
    </source>
</evidence>
<dbReference type="AlphaFoldDB" id="A0A317XMI7"/>
<proteinExistence type="inferred from homology"/>
<dbReference type="PANTHER" id="PTHR24322">
    <property type="entry name" value="PKSB"/>
    <property type="match status" value="1"/>
</dbReference>
<evidence type="ECO:0000256" key="2">
    <source>
        <dbReference type="ARBA" id="ARBA00022857"/>
    </source>
</evidence>
<evidence type="ECO:0000313" key="7">
    <source>
        <dbReference type="Proteomes" id="UP000246740"/>
    </source>
</evidence>
<name>A0A317XMI7_9BASI</name>
<dbReference type="SUPFAM" id="SSF51735">
    <property type="entry name" value="NAD(P)-binding Rossmann-fold domains"/>
    <property type="match status" value="1"/>
</dbReference>
<comment type="similarity">
    <text evidence="1 4">Belongs to the short-chain dehydrogenases/reductases (SDR) family.</text>
</comment>
<keyword evidence="5" id="KW-0472">Membrane</keyword>
<dbReference type="PANTHER" id="PTHR24322:SF736">
    <property type="entry name" value="RETINOL DEHYDROGENASE 10"/>
    <property type="match status" value="1"/>
</dbReference>
<dbReference type="PRINTS" id="PR00080">
    <property type="entry name" value="SDRFAMILY"/>
</dbReference>
<dbReference type="EMBL" id="KZ819196">
    <property type="protein sequence ID" value="PWY99087.1"/>
    <property type="molecule type" value="Genomic_DNA"/>
</dbReference>
<evidence type="ECO:0000256" key="5">
    <source>
        <dbReference type="SAM" id="Phobius"/>
    </source>
</evidence>
<keyword evidence="5" id="KW-1133">Transmembrane helix</keyword>
<dbReference type="PRINTS" id="PR00081">
    <property type="entry name" value="GDHRDH"/>
</dbReference>
<dbReference type="InterPro" id="IPR036291">
    <property type="entry name" value="NAD(P)-bd_dom_sf"/>
</dbReference>
<dbReference type="Pfam" id="PF00106">
    <property type="entry name" value="adh_short"/>
    <property type="match status" value="1"/>
</dbReference>
<sequence length="362" mass="40237">MGLLSIDTLVLLSQWTVLKPILHAANLADRFVEHELVSQTVPEWYGPYRRNDYLALASIGVLFCWVLTWTSYLWYNRRYVRSIRKQQWQDQVIVITGGASGIGLQTAKRFAAKGAKVVTIDLQKADYGSDAPPANIFPYICDISSADALTKVAKSIRYIHGDPTVLINNAGLTNSQPITSLSAAQVARLVSVNLTAQLWMVQEFLPGMIQAARSHNRPSHIISTSSVMGHIGVSQMVDYCASKHGVVGLHKALRYELDYCHRCPQIRTTLVVLGHVKTQLFDGIRFSPLARFLGPSVDPDAVAARIVSAVHKRRGGTLAMPWYANWTEVLPLLPSWACDFVHWLLGSNVSMAQMLDSRNKNQ</sequence>
<dbReference type="PROSITE" id="PS00061">
    <property type="entry name" value="ADH_SHORT"/>
    <property type="match status" value="1"/>
</dbReference>
<reference evidence="6 7" key="1">
    <citation type="journal article" date="2018" name="Mol. Biol. Evol.">
        <title>Broad Genomic Sampling Reveals a Smut Pathogenic Ancestry of the Fungal Clade Ustilaginomycotina.</title>
        <authorList>
            <person name="Kijpornyongpan T."/>
            <person name="Mondo S.J."/>
            <person name="Barry K."/>
            <person name="Sandor L."/>
            <person name="Lee J."/>
            <person name="Lipzen A."/>
            <person name="Pangilinan J."/>
            <person name="LaButti K."/>
            <person name="Hainaut M."/>
            <person name="Henrissat B."/>
            <person name="Grigoriev I.V."/>
            <person name="Spatafora J.W."/>
            <person name="Aime M.C."/>
        </authorList>
    </citation>
    <scope>NUCLEOTIDE SEQUENCE [LARGE SCALE GENOMIC DNA]</scope>
    <source>
        <strain evidence="6 7">MCA 3645</strain>
    </source>
</reference>
<organism evidence="6 7">
    <name type="scientific">Testicularia cyperi</name>
    <dbReference type="NCBI Taxonomy" id="1882483"/>
    <lineage>
        <taxon>Eukaryota</taxon>
        <taxon>Fungi</taxon>
        <taxon>Dikarya</taxon>
        <taxon>Basidiomycota</taxon>
        <taxon>Ustilaginomycotina</taxon>
        <taxon>Ustilaginomycetes</taxon>
        <taxon>Ustilaginales</taxon>
        <taxon>Anthracoideaceae</taxon>
        <taxon>Testicularia</taxon>
    </lineage>
</organism>
<gene>
    <name evidence="6" type="ORF">BCV70DRAFT_238174</name>
</gene>
<dbReference type="Proteomes" id="UP000246740">
    <property type="component" value="Unassembled WGS sequence"/>
</dbReference>
<feature type="transmembrane region" description="Helical" evidence="5">
    <location>
        <begin position="53"/>
        <end position="75"/>
    </location>
</feature>
<dbReference type="OrthoDB" id="10253736at2759"/>
<keyword evidence="2" id="KW-0521">NADP</keyword>
<evidence type="ECO:0000313" key="6">
    <source>
        <dbReference type="EMBL" id="PWY99087.1"/>
    </source>
</evidence>
<evidence type="ECO:0000256" key="4">
    <source>
        <dbReference type="RuleBase" id="RU000363"/>
    </source>
</evidence>
<evidence type="ECO:0000256" key="1">
    <source>
        <dbReference type="ARBA" id="ARBA00006484"/>
    </source>
</evidence>
<dbReference type="GO" id="GO:0016616">
    <property type="term" value="F:oxidoreductase activity, acting on the CH-OH group of donors, NAD or NADP as acceptor"/>
    <property type="evidence" value="ECO:0007669"/>
    <property type="project" value="TreeGrafter"/>
</dbReference>